<dbReference type="OrthoDB" id="676971at2"/>
<dbReference type="Proteomes" id="UP000199045">
    <property type="component" value="Unassembled WGS sequence"/>
</dbReference>
<protein>
    <submittedName>
        <fullName evidence="1">Uncharacterized protein</fullName>
    </submittedName>
</protein>
<dbReference type="EMBL" id="FNBN01000007">
    <property type="protein sequence ID" value="SDG94922.1"/>
    <property type="molecule type" value="Genomic_DNA"/>
</dbReference>
<dbReference type="RefSeq" id="WP_089836042.1">
    <property type="nucleotide sequence ID" value="NZ_FNBN01000007.1"/>
</dbReference>
<name>A0A1G7YED9_CHIFI</name>
<proteinExistence type="predicted"/>
<dbReference type="STRING" id="104663.SAMN04488121_107320"/>
<accession>A0A1G7YED9</accession>
<gene>
    <name evidence="1" type="ORF">SAMN04488121_107320</name>
</gene>
<evidence type="ECO:0000313" key="2">
    <source>
        <dbReference type="Proteomes" id="UP000199045"/>
    </source>
</evidence>
<organism evidence="1 2">
    <name type="scientific">Chitinophaga filiformis</name>
    <name type="common">Myxococcus filiformis</name>
    <name type="synonym">Flexibacter filiformis</name>
    <dbReference type="NCBI Taxonomy" id="104663"/>
    <lineage>
        <taxon>Bacteria</taxon>
        <taxon>Pseudomonadati</taxon>
        <taxon>Bacteroidota</taxon>
        <taxon>Chitinophagia</taxon>
        <taxon>Chitinophagales</taxon>
        <taxon>Chitinophagaceae</taxon>
        <taxon>Chitinophaga</taxon>
    </lineage>
</organism>
<sequence>MKKVSIIVVITLGILAIIVLEGRALHQLRTEPTGNTPEMLPFYLLSIGQEWVAPVKTQPCHHSEI</sequence>
<reference evidence="1 2" key="1">
    <citation type="submission" date="2016-10" db="EMBL/GenBank/DDBJ databases">
        <authorList>
            <person name="de Groot N.N."/>
        </authorList>
    </citation>
    <scope>NUCLEOTIDE SEQUENCE [LARGE SCALE GENOMIC DNA]</scope>
    <source>
        <strain evidence="1 2">DSM 527</strain>
    </source>
</reference>
<dbReference type="AlphaFoldDB" id="A0A1G7YED9"/>
<evidence type="ECO:0000313" key="1">
    <source>
        <dbReference type="EMBL" id="SDG94922.1"/>
    </source>
</evidence>